<protein>
    <submittedName>
        <fullName evidence="1">DUF3231 family protein</fullName>
    </submittedName>
</protein>
<dbReference type="EMBL" id="JBHUML010000003">
    <property type="protein sequence ID" value="MFD2706247.1"/>
    <property type="molecule type" value="Genomic_DNA"/>
</dbReference>
<comment type="caution">
    <text evidence="1">The sequence shown here is derived from an EMBL/GenBank/DDBJ whole genome shotgun (WGS) entry which is preliminary data.</text>
</comment>
<gene>
    <name evidence="1" type="ORF">ACFSUB_12295</name>
</gene>
<dbReference type="InterPro" id="IPR012347">
    <property type="entry name" value="Ferritin-like"/>
</dbReference>
<dbReference type="Pfam" id="PF11553">
    <property type="entry name" value="DUF3231"/>
    <property type="match status" value="2"/>
</dbReference>
<dbReference type="RefSeq" id="WP_380713548.1">
    <property type="nucleotide sequence ID" value="NZ_JBHUML010000003.1"/>
</dbReference>
<dbReference type="Proteomes" id="UP001597520">
    <property type="component" value="Unassembled WGS sequence"/>
</dbReference>
<keyword evidence="2" id="KW-1185">Reference proteome</keyword>
<name>A0ABW5T4I3_9BACI</name>
<evidence type="ECO:0000313" key="1">
    <source>
        <dbReference type="EMBL" id="MFD2706247.1"/>
    </source>
</evidence>
<organism evidence="1 2">
    <name type="scientific">Salibacterium lacus</name>
    <dbReference type="NCBI Taxonomy" id="1898109"/>
    <lineage>
        <taxon>Bacteria</taxon>
        <taxon>Bacillati</taxon>
        <taxon>Bacillota</taxon>
        <taxon>Bacilli</taxon>
        <taxon>Bacillales</taxon>
        <taxon>Bacillaceae</taxon>
    </lineage>
</organism>
<dbReference type="Gene3D" id="1.20.1260.10">
    <property type="match status" value="2"/>
</dbReference>
<proteinExistence type="predicted"/>
<accession>A0ABW5T4I3</accession>
<evidence type="ECO:0000313" key="2">
    <source>
        <dbReference type="Proteomes" id="UP001597520"/>
    </source>
</evidence>
<dbReference type="InterPro" id="IPR021617">
    <property type="entry name" value="DUF3231"/>
</dbReference>
<reference evidence="2" key="1">
    <citation type="journal article" date="2019" name="Int. J. Syst. Evol. Microbiol.">
        <title>The Global Catalogue of Microorganisms (GCM) 10K type strain sequencing project: providing services to taxonomists for standard genome sequencing and annotation.</title>
        <authorList>
            <consortium name="The Broad Institute Genomics Platform"/>
            <consortium name="The Broad Institute Genome Sequencing Center for Infectious Disease"/>
            <person name="Wu L."/>
            <person name="Ma J."/>
        </authorList>
    </citation>
    <scope>NUCLEOTIDE SEQUENCE [LARGE SCALE GENOMIC DNA]</scope>
    <source>
        <strain evidence="2">KCTC 33792</strain>
    </source>
</reference>
<sequence length="337" mass="38585">MNQQDTHLTSAEIGNLWTTYMNESMSNVMLSFMLQHVQDTEIREVVQYAYDISQRDLGEMRTLFEKEKYVKPDGFSEQDVNMDAPWLFSDVFCLTYVNHMSKVGMASHSAFLGMSKREDIRSFYTRLLSDTSSLYNFTTEAAVSKGIHATHPYLNVPKEREYIESKKYLSGLNPLHEKRALNAVETTYLYMNVLTNAVGVKLAIAFAQTSMSREVQNHMIRGKEISNKHIKIFTAVFDENDIVTPRLPDLGVSDSTTRTFSDKLMMFHMSMLTSAGVGNYALAASSSLRTDLSLNYERLSLEIAKYAKSGIDLMIKHNWMEQPPEVKNRDELIRKKK</sequence>